<reference evidence="1" key="1">
    <citation type="journal article" date="2014" name="Front. Microbiol.">
        <title>High frequency of phylogenetically diverse reductive dehalogenase-homologous genes in deep subseafloor sedimentary metagenomes.</title>
        <authorList>
            <person name="Kawai M."/>
            <person name="Futagami T."/>
            <person name="Toyoda A."/>
            <person name="Takaki Y."/>
            <person name="Nishi S."/>
            <person name="Hori S."/>
            <person name="Arai W."/>
            <person name="Tsubouchi T."/>
            <person name="Morono Y."/>
            <person name="Uchiyama I."/>
            <person name="Ito T."/>
            <person name="Fujiyama A."/>
            <person name="Inagaki F."/>
            <person name="Takami H."/>
        </authorList>
    </citation>
    <scope>NUCLEOTIDE SEQUENCE</scope>
    <source>
        <strain evidence="1">Expedition CK06-06</strain>
    </source>
</reference>
<accession>X1MV30</accession>
<organism evidence="1">
    <name type="scientific">marine sediment metagenome</name>
    <dbReference type="NCBI Taxonomy" id="412755"/>
    <lineage>
        <taxon>unclassified sequences</taxon>
        <taxon>metagenomes</taxon>
        <taxon>ecological metagenomes</taxon>
    </lineage>
</organism>
<name>X1MV30_9ZZZZ</name>
<dbReference type="SUPFAM" id="SSF46785">
    <property type="entry name" value="Winged helix' DNA-binding domain"/>
    <property type="match status" value="1"/>
</dbReference>
<dbReference type="AlphaFoldDB" id="X1MV30"/>
<gene>
    <name evidence="1" type="ORF">S06H3_37231</name>
</gene>
<protein>
    <submittedName>
        <fullName evidence="1">Uncharacterized protein</fullName>
    </submittedName>
</protein>
<sequence length="60" mass="6637">ATITRKRKCMVGELSKLLGVSVNTVSELVGRLVEKDLFLFICSVALYGRLSSVINNQLRP</sequence>
<evidence type="ECO:0000313" key="1">
    <source>
        <dbReference type="EMBL" id="GAI21891.1"/>
    </source>
</evidence>
<comment type="caution">
    <text evidence="1">The sequence shown here is derived from an EMBL/GenBank/DDBJ whole genome shotgun (WGS) entry which is preliminary data.</text>
</comment>
<proteinExistence type="predicted"/>
<dbReference type="InterPro" id="IPR036390">
    <property type="entry name" value="WH_DNA-bd_sf"/>
</dbReference>
<dbReference type="EMBL" id="BARV01022601">
    <property type="protein sequence ID" value="GAI21891.1"/>
    <property type="molecule type" value="Genomic_DNA"/>
</dbReference>
<feature type="non-terminal residue" evidence="1">
    <location>
        <position position="1"/>
    </location>
</feature>